<comment type="caution">
    <text evidence="6">The sequence shown here is derived from an EMBL/GenBank/DDBJ whole genome shotgun (WGS) entry which is preliminary data.</text>
</comment>
<dbReference type="Gene3D" id="3.20.20.70">
    <property type="entry name" value="Aldolase class I"/>
    <property type="match status" value="1"/>
</dbReference>
<evidence type="ECO:0000259" key="5">
    <source>
        <dbReference type="PROSITE" id="PS51918"/>
    </source>
</evidence>
<keyword evidence="4" id="KW-0411">Iron-sulfur</keyword>
<dbReference type="InterPro" id="IPR058240">
    <property type="entry name" value="rSAM_sf"/>
</dbReference>
<dbReference type="Proteomes" id="UP000094296">
    <property type="component" value="Unassembled WGS sequence"/>
</dbReference>
<dbReference type="EMBL" id="MIJE01000001">
    <property type="protein sequence ID" value="OEF98419.1"/>
    <property type="molecule type" value="Genomic_DNA"/>
</dbReference>
<dbReference type="InterPro" id="IPR013785">
    <property type="entry name" value="Aldolase_TIM"/>
</dbReference>
<dbReference type="InterPro" id="IPR034422">
    <property type="entry name" value="HydE/PylB-like"/>
</dbReference>
<evidence type="ECO:0000256" key="1">
    <source>
        <dbReference type="ARBA" id="ARBA00022691"/>
    </source>
</evidence>
<dbReference type="GO" id="GO:0046872">
    <property type="term" value="F:metal ion binding"/>
    <property type="evidence" value="ECO:0007669"/>
    <property type="project" value="UniProtKB-KW"/>
</dbReference>
<dbReference type="RefSeq" id="WP_069641911.1">
    <property type="nucleotide sequence ID" value="NZ_MIJE01000001.1"/>
</dbReference>
<keyword evidence="2" id="KW-0479">Metal-binding</keyword>
<keyword evidence="7" id="KW-1185">Reference proteome</keyword>
<dbReference type="SMART" id="SM00729">
    <property type="entry name" value="Elp3"/>
    <property type="match status" value="1"/>
</dbReference>
<gene>
    <name evidence="6" type="ORF">BHF68_01715</name>
</gene>
<evidence type="ECO:0000313" key="6">
    <source>
        <dbReference type="EMBL" id="OEF98419.1"/>
    </source>
</evidence>
<dbReference type="PROSITE" id="PS51918">
    <property type="entry name" value="RADICAL_SAM"/>
    <property type="match status" value="1"/>
</dbReference>
<organism evidence="6 7">
    <name type="scientific">Desulfuribacillus alkaliarsenatis</name>
    <dbReference type="NCBI Taxonomy" id="766136"/>
    <lineage>
        <taxon>Bacteria</taxon>
        <taxon>Bacillati</taxon>
        <taxon>Bacillota</taxon>
        <taxon>Desulfuribacillia</taxon>
        <taxon>Desulfuribacillales</taxon>
        <taxon>Desulfuribacillaceae</taxon>
        <taxon>Desulfuribacillus</taxon>
    </lineage>
</organism>
<reference evidence="6 7" key="1">
    <citation type="submission" date="2016-09" db="EMBL/GenBank/DDBJ databases">
        <title>Draft genome sequence for the type strain of Desulfuribacillus alkaliarsenatis AHT28, an obligately anaerobic, sulfidogenic bacterium isolated from Russian soda lake sediments.</title>
        <authorList>
            <person name="Abin C.A."/>
            <person name="Hollibaugh J.T."/>
        </authorList>
    </citation>
    <scope>NUCLEOTIDE SEQUENCE [LARGE SCALE GENOMIC DNA]</scope>
    <source>
        <strain evidence="6 7">AHT28</strain>
    </source>
</reference>
<protein>
    <recommendedName>
        <fullName evidence="5">Radical SAM core domain-containing protein</fullName>
    </recommendedName>
</protein>
<dbReference type="GO" id="GO:0016740">
    <property type="term" value="F:transferase activity"/>
    <property type="evidence" value="ECO:0007669"/>
    <property type="project" value="TreeGrafter"/>
</dbReference>
<dbReference type="Pfam" id="PF04055">
    <property type="entry name" value="Radical_SAM"/>
    <property type="match status" value="1"/>
</dbReference>
<dbReference type="GO" id="GO:0051536">
    <property type="term" value="F:iron-sulfur cluster binding"/>
    <property type="evidence" value="ECO:0007669"/>
    <property type="project" value="UniProtKB-KW"/>
</dbReference>
<dbReference type="SFLD" id="SFLDS00029">
    <property type="entry name" value="Radical_SAM"/>
    <property type="match status" value="1"/>
</dbReference>
<keyword evidence="3" id="KW-0408">Iron</keyword>
<dbReference type="PANTHER" id="PTHR43726">
    <property type="entry name" value="3-METHYLORNITHINE SYNTHASE"/>
    <property type="match status" value="1"/>
</dbReference>
<accession>A0A1E5G5N3</accession>
<dbReference type="STRING" id="766136.BHF68_01715"/>
<dbReference type="SUPFAM" id="SSF102114">
    <property type="entry name" value="Radical SAM enzymes"/>
    <property type="match status" value="1"/>
</dbReference>
<dbReference type="SFLD" id="SFLDG01098">
    <property type="entry name" value="Uncharacterised_Radical_SAM_Su"/>
    <property type="match status" value="1"/>
</dbReference>
<dbReference type="CDD" id="cd01335">
    <property type="entry name" value="Radical_SAM"/>
    <property type="match status" value="1"/>
</dbReference>
<dbReference type="OrthoDB" id="5495221at2"/>
<dbReference type="InterPro" id="IPR006638">
    <property type="entry name" value="Elp3/MiaA/NifB-like_rSAM"/>
</dbReference>
<evidence type="ECO:0000256" key="3">
    <source>
        <dbReference type="ARBA" id="ARBA00023004"/>
    </source>
</evidence>
<dbReference type="PANTHER" id="PTHR43726:SF1">
    <property type="entry name" value="BIOTIN SYNTHASE"/>
    <property type="match status" value="1"/>
</dbReference>
<dbReference type="InterPro" id="IPR007197">
    <property type="entry name" value="rSAM"/>
</dbReference>
<sequence length="329" mass="36687">MKASIGTLQALGLKKCKVDAAPTTAYILSDGTCNNNCKFCSQAKDNQSNKSLLSRVAWSEAQVELFTEELGKAYEQQKLKRTCIQVVNEPKAMVKAKTMIENIVKTIDIPICVSASVHSLKDVQALLDLHVDKVSIALDAVTPRLYEQIKGGCFEKRLTLIIEAAKKYPGRISTHVIVGLGETEQEMLNIINLLLSYDITIALFAFTPVRGTKMAQHNPPPIEQYRRIQTAFYLLKNLVTSSDLFKAMEFDINGQLVDYGLPMEQVIQLLIETKGVAYETTGCDDCNRPYYNEKPGGVMYNYPRPLTANELEQAIQEAAIARKIEKLDS</sequence>
<keyword evidence="1" id="KW-0949">S-adenosyl-L-methionine</keyword>
<name>A0A1E5G5N3_9FIRM</name>
<proteinExistence type="predicted"/>
<evidence type="ECO:0000313" key="7">
    <source>
        <dbReference type="Proteomes" id="UP000094296"/>
    </source>
</evidence>
<evidence type="ECO:0000256" key="4">
    <source>
        <dbReference type="ARBA" id="ARBA00023014"/>
    </source>
</evidence>
<evidence type="ECO:0000256" key="2">
    <source>
        <dbReference type="ARBA" id="ARBA00022723"/>
    </source>
</evidence>
<dbReference type="AlphaFoldDB" id="A0A1E5G5N3"/>
<feature type="domain" description="Radical SAM core" evidence="5">
    <location>
        <begin position="19"/>
        <end position="246"/>
    </location>
</feature>